<dbReference type="Proteomes" id="UP000008139">
    <property type="component" value="Chromosome"/>
</dbReference>
<keyword evidence="4" id="KW-1185">Reference proteome</keyword>
<dbReference type="eggNOG" id="COG1744">
    <property type="taxonomic scope" value="Bacteria"/>
</dbReference>
<keyword evidence="1" id="KW-0732">Signal</keyword>
<dbReference type="InParanoid" id="F2LX15"/>
<dbReference type="RefSeq" id="WP_013682236.1">
    <property type="nucleotide sequence ID" value="NC_015318.1"/>
</dbReference>
<dbReference type="STRING" id="760142.Hipma_1237"/>
<accession>F2LX15</accession>
<evidence type="ECO:0000313" key="4">
    <source>
        <dbReference type="Proteomes" id="UP000008139"/>
    </source>
</evidence>
<dbReference type="KEGG" id="hmr:Hipma_1237"/>
<evidence type="ECO:0000259" key="2">
    <source>
        <dbReference type="Pfam" id="PF02608"/>
    </source>
</evidence>
<dbReference type="CDD" id="cd19963">
    <property type="entry name" value="PBP1_BMP-like"/>
    <property type="match status" value="1"/>
</dbReference>
<dbReference type="Pfam" id="PF02608">
    <property type="entry name" value="Bmp"/>
    <property type="match status" value="1"/>
</dbReference>
<dbReference type="HOGENOM" id="CLU_038813_2_0_7"/>
<evidence type="ECO:0000313" key="3">
    <source>
        <dbReference type="EMBL" id="AEA34199.1"/>
    </source>
</evidence>
<dbReference type="OrthoDB" id="9769871at2"/>
<dbReference type="PANTHER" id="PTHR43208:SF1">
    <property type="entry name" value="ABC TRANSPORTER SUBSTRATE-BINDING PROTEIN"/>
    <property type="match status" value="1"/>
</dbReference>
<dbReference type="InterPro" id="IPR052910">
    <property type="entry name" value="ABC-Purine-Binding"/>
</dbReference>
<dbReference type="GO" id="GO:0005886">
    <property type="term" value="C:plasma membrane"/>
    <property type="evidence" value="ECO:0007669"/>
    <property type="project" value="InterPro"/>
</dbReference>
<gene>
    <name evidence="3" type="ordered locus">Hipma_1237</name>
</gene>
<reference evidence="3 4" key="1">
    <citation type="journal article" date="2011" name="Stand. Genomic Sci.">
        <title>Complete genome sequence of the thermophilic sulfur-reducer Hippea maritima type strain (MH(2)).</title>
        <authorList>
            <person name="Huntemann M."/>
            <person name="Lu M."/>
            <person name="Nolan M."/>
            <person name="Lapidus A."/>
            <person name="Lucas S."/>
            <person name="Hammon N."/>
            <person name="Deshpande S."/>
            <person name="Cheng J.F."/>
            <person name="Tapia R."/>
            <person name="Han C."/>
            <person name="Goodwin L."/>
            <person name="Pitluck S."/>
            <person name="Liolios K."/>
            <person name="Pagani I."/>
            <person name="Ivanova N."/>
            <person name="Ovchinikova G."/>
            <person name="Pati A."/>
            <person name="Chen A."/>
            <person name="Palaniappan K."/>
            <person name="Land M."/>
            <person name="Hauser L."/>
            <person name="Jeffries C.D."/>
            <person name="Detter J.C."/>
            <person name="Brambilla E.M."/>
            <person name="Rohde M."/>
            <person name="Spring S."/>
            <person name="Goker M."/>
            <person name="Woyke T."/>
            <person name="Bristow J."/>
            <person name="Eisen J.A."/>
            <person name="Markowitz V."/>
            <person name="Hugenholtz P."/>
            <person name="Kyrpides N.C."/>
            <person name="Klenk H.P."/>
            <person name="Mavromatis K."/>
        </authorList>
    </citation>
    <scope>NUCLEOTIDE SEQUENCE [LARGE SCALE GENOMIC DNA]</scope>
    <source>
        <strain evidence="4">ATCC 700847 / DSM 10411 / MH2</strain>
    </source>
</reference>
<organism evidence="3 4">
    <name type="scientific">Hippea maritima (strain ATCC 700847 / DSM 10411 / MH2)</name>
    <dbReference type="NCBI Taxonomy" id="760142"/>
    <lineage>
        <taxon>Bacteria</taxon>
        <taxon>Pseudomonadati</taxon>
        <taxon>Campylobacterota</taxon>
        <taxon>Desulfurellia</taxon>
        <taxon>Desulfurellales</taxon>
        <taxon>Hippeaceae</taxon>
        <taxon>Hippea</taxon>
    </lineage>
</organism>
<dbReference type="InterPro" id="IPR003760">
    <property type="entry name" value="PnrA-like"/>
</dbReference>
<dbReference type="EMBL" id="CP002606">
    <property type="protein sequence ID" value="AEA34199.1"/>
    <property type="molecule type" value="Genomic_DNA"/>
</dbReference>
<reference evidence="4" key="2">
    <citation type="submission" date="2011-03" db="EMBL/GenBank/DDBJ databases">
        <title>The complete genome of Hippea maritima DSM 10411.</title>
        <authorList>
            <consortium name="US DOE Joint Genome Institute (JGI-PGF)"/>
            <person name="Lucas S."/>
            <person name="Copeland A."/>
            <person name="Lapidus A."/>
            <person name="Bruce D."/>
            <person name="Goodwin L."/>
            <person name="Pitluck S."/>
            <person name="Peters L."/>
            <person name="Kyrpides N."/>
            <person name="Mavromatis K."/>
            <person name="Pagani I."/>
            <person name="Ivanova N."/>
            <person name="Mikhailova N."/>
            <person name="Lu M."/>
            <person name="Detter J.C."/>
            <person name="Tapia R."/>
            <person name="Han C."/>
            <person name="Land M."/>
            <person name="Hauser L."/>
            <person name="Markowitz V."/>
            <person name="Cheng J.-F."/>
            <person name="Hugenholtz P."/>
            <person name="Woyke T."/>
            <person name="Wu D."/>
            <person name="Spring S."/>
            <person name="Schroeder M."/>
            <person name="Brambilla E."/>
            <person name="Klenk H.-P."/>
            <person name="Eisen J.A."/>
        </authorList>
    </citation>
    <scope>NUCLEOTIDE SEQUENCE [LARGE SCALE GENOMIC DNA]</scope>
    <source>
        <strain evidence="4">ATCC 700847 / DSM 10411 / MH2</strain>
    </source>
</reference>
<feature type="domain" description="ABC transporter substrate-binding protein PnrA-like" evidence="2">
    <location>
        <begin position="28"/>
        <end position="310"/>
    </location>
</feature>
<dbReference type="Gene3D" id="3.40.50.2300">
    <property type="match status" value="2"/>
</dbReference>
<sequence length="357" mass="40266">MRRLLVFLVLILSVLGFGLSSQAKQDKIKAAFLYVGPHNDGGWSQAHDEGRMYLQKHLPYVITSYSESVPEGAACEKIIRDYIHKGYKVIFGTSFGFMDSMYNVAKDYPDVIFEHCSGYKTRKNMGTYFGRMYQVDYLAGLVAGMMTKTNYIGFVAPFPIPEVVREIDSFTIGVREVNPKAEVHVIWTNSWFNPVKERSAAETFIANKADIIVSGCDSPASIEAAKAAGIHAIAYDRDIHDKFPKTILTSRAWNWGVFYVKVLKEIKNGTWKSNQYWGGLETGIVKLGKFGDDVPEKVKKYVLKRAEQIKEGKFKVFSGPIYNQQGKLMVKEGQELPDKDKLSLQWFVKGVIGSIPH</sequence>
<dbReference type="InterPro" id="IPR028082">
    <property type="entry name" value="Peripla_BP_I"/>
</dbReference>
<proteinExistence type="predicted"/>
<name>F2LX15_HIPMA</name>
<dbReference type="AlphaFoldDB" id="F2LX15"/>
<evidence type="ECO:0000256" key="1">
    <source>
        <dbReference type="ARBA" id="ARBA00022729"/>
    </source>
</evidence>
<dbReference type="PANTHER" id="PTHR43208">
    <property type="entry name" value="ABC TRANSPORTER SUBSTRATE-BINDING PROTEIN"/>
    <property type="match status" value="1"/>
</dbReference>
<dbReference type="SUPFAM" id="SSF53822">
    <property type="entry name" value="Periplasmic binding protein-like I"/>
    <property type="match status" value="1"/>
</dbReference>
<keyword evidence="3" id="KW-0449">Lipoprotein</keyword>
<protein>
    <submittedName>
        <fullName evidence="3">Basic membrane lipoprotein</fullName>
    </submittedName>
</protein>